<reference evidence="3" key="1">
    <citation type="journal article" date="2013" name="Science">
        <title>The Amborella genome and the evolution of flowering plants.</title>
        <authorList>
            <consortium name="Amborella Genome Project"/>
        </authorList>
    </citation>
    <scope>NUCLEOTIDE SEQUENCE [LARGE SCALE GENOMIC DNA]</scope>
</reference>
<proteinExistence type="predicted"/>
<dbReference type="HOGENOM" id="CLU_1779925_0_0_1"/>
<evidence type="ECO:0000313" key="2">
    <source>
        <dbReference type="EMBL" id="ERN12238.1"/>
    </source>
</evidence>
<evidence type="ECO:0000313" key="3">
    <source>
        <dbReference type="Proteomes" id="UP000017836"/>
    </source>
</evidence>
<keyword evidence="3" id="KW-1185">Reference proteome</keyword>
<feature type="non-terminal residue" evidence="2">
    <location>
        <position position="1"/>
    </location>
</feature>
<name>W1PVY2_AMBTC</name>
<feature type="region of interest" description="Disordered" evidence="1">
    <location>
        <begin position="50"/>
        <end position="146"/>
    </location>
</feature>
<evidence type="ECO:0000256" key="1">
    <source>
        <dbReference type="SAM" id="MobiDB-lite"/>
    </source>
</evidence>
<dbReference type="AlphaFoldDB" id="W1PVY2"/>
<organism evidence="2 3">
    <name type="scientific">Amborella trichopoda</name>
    <dbReference type="NCBI Taxonomy" id="13333"/>
    <lineage>
        <taxon>Eukaryota</taxon>
        <taxon>Viridiplantae</taxon>
        <taxon>Streptophyta</taxon>
        <taxon>Embryophyta</taxon>
        <taxon>Tracheophyta</taxon>
        <taxon>Spermatophyta</taxon>
        <taxon>Magnoliopsida</taxon>
        <taxon>Amborellales</taxon>
        <taxon>Amborellaceae</taxon>
        <taxon>Amborella</taxon>
    </lineage>
</organism>
<accession>W1PVY2</accession>
<feature type="compositionally biased region" description="Acidic residues" evidence="1">
    <location>
        <begin position="94"/>
        <end position="122"/>
    </location>
</feature>
<feature type="compositionally biased region" description="Basic and acidic residues" evidence="1">
    <location>
        <begin position="68"/>
        <end position="78"/>
    </location>
</feature>
<dbReference type="Proteomes" id="UP000017836">
    <property type="component" value="Unassembled WGS sequence"/>
</dbReference>
<gene>
    <name evidence="2" type="ORF">AMTR_s00034p00216600</name>
</gene>
<protein>
    <submittedName>
        <fullName evidence="2">Uncharacterized protein</fullName>
    </submittedName>
</protein>
<sequence>LKERHLDRFQIEDLILVKGYPTRKWLVEPDAGDELVFKGESLTWTQVQEAAGLASRPLRSARSQTQRKGKEVAQEKGKGKGKKKVQTSWRTTILEEEEDVDSEETREEGFYVEEEDDSDDDGLASLSDSGGLYAGRRPRVATDDET</sequence>
<dbReference type="EMBL" id="KI392616">
    <property type="protein sequence ID" value="ERN12238.1"/>
    <property type="molecule type" value="Genomic_DNA"/>
</dbReference>